<sequence>MAATSGRHALINSPSESNSQAKLMNEHQIAVHVLAQSPKTANNRAKASELLEFCQMLTLKRLFRLIGFSIATYPLAYFIAAAIMTSLSGGIYFLKMEDRVRDGYTPTTSSSRYETDVLREFLQSVGDPTLTTVALRSRDGGSMHRLRHLKEAVRLHSFLMSNLTVNLSTPDQQITYDSICGSYCNTNVVIEYFYRALLDEINRYKMGKRKSQLMNLSYPIAKIEGFDVHLERSFYGVKLRQDHIQAAKRNTTVYSSESELQLLSNVTNIEYLYIILMIFRGDIPSVEMEAKLNAWELAVYNFATNDYSNPDVEMLVLGAEIVNHELIKDSQKMAPYFIAGFLAMFIFVAVTIIGSALFKGIMDPAKLIVAIGATVCPILAITVTFGLCALANLRTNTIMLIMPFLIMGIGVNDAFLLIHAWQRLSNDNIVRQRLGLVLEESGPSITISTLTNVISFGIGALTPTPEISLFCMATAMALGFAYIFTLVLFGPVLYLASIIEGKRKRTRNSSQVLSWVKTGLKIYCRVITHRIFGFALLIGSVIYWYFGIMGTFNINTRLDVQKLLPKNSPLQEANNVVSNFVWTEYYPVTVLINSPLDIREKSVMDDFIGMLSDFESMEKCRGQDFTLLWYRDYLVYWNQSILYDFDFYEDENAKITTVVPIVDSTKTGLDYSKLELFLRSPLYAHWNTFMKLGYFCNDTKMPVERFWFTVAYHNSSSWADRIELMENWREIAHSYPSLNATVWEANSMFVDQMLSLKMLTLQSAIWTFLCMTAVCILFIQNPISVITASMAILSIRVVGYLSWWHLDLDPATFCAVLMSIGMSVDFTAHISYHFQLNHKKEIRDGRIVKVGLKQNRERLEFTLGCVAWPMLQAGLSTVVCILPLIFLQNYIPLVFVKTISLVVIWGLFHGLVLLPAFLSLIPHFLIEINCYRAIFNQNWPNSRELVIREPLDEQSIVNYPVRADTCLLSVNSD</sequence>
<dbReference type="GO" id="GO:0018996">
    <property type="term" value="P:molting cycle, collagen and cuticulin-based cuticle"/>
    <property type="evidence" value="ECO:0007669"/>
    <property type="project" value="TreeGrafter"/>
</dbReference>
<dbReference type="Proteomes" id="UP000274756">
    <property type="component" value="Unassembled WGS sequence"/>
</dbReference>
<evidence type="ECO:0000313" key="11">
    <source>
        <dbReference type="Proteomes" id="UP000038040"/>
    </source>
</evidence>
<dbReference type="PROSITE" id="PS50156">
    <property type="entry name" value="SSD"/>
    <property type="match status" value="1"/>
</dbReference>
<comment type="subcellular location">
    <subcellularLocation>
        <location evidence="1">Cell membrane</location>
        <topology evidence="1">Multi-pass membrane protein</topology>
    </subcellularLocation>
</comment>
<evidence type="ECO:0000313" key="13">
    <source>
        <dbReference type="WBParaSite" id="DME_0000700701-mRNA-1"/>
    </source>
</evidence>
<dbReference type="InterPro" id="IPR051697">
    <property type="entry name" value="Patched_domain-protein"/>
</dbReference>
<evidence type="ECO:0000256" key="2">
    <source>
        <dbReference type="ARBA" id="ARBA00005585"/>
    </source>
</evidence>
<name>A0A0N4UHH4_DRAME</name>
<gene>
    <name evidence="10" type="ORF">DME_LOCUS9806</name>
</gene>
<feature type="transmembrane region" description="Helical" evidence="8">
    <location>
        <begin position="531"/>
        <end position="552"/>
    </location>
</feature>
<dbReference type="PANTHER" id="PTHR10796">
    <property type="entry name" value="PATCHED-RELATED"/>
    <property type="match status" value="1"/>
</dbReference>
<protein>
    <submittedName>
        <fullName evidence="13">SSD domain-containing protein</fullName>
    </submittedName>
</protein>
<dbReference type="EMBL" id="UYYG01001191">
    <property type="protein sequence ID" value="VDN59833.1"/>
    <property type="molecule type" value="Genomic_DNA"/>
</dbReference>
<reference evidence="10 12" key="2">
    <citation type="submission" date="2018-11" db="EMBL/GenBank/DDBJ databases">
        <authorList>
            <consortium name="Pathogen Informatics"/>
        </authorList>
    </citation>
    <scope>NUCLEOTIDE SEQUENCE [LARGE SCALE GENOMIC DNA]</scope>
</reference>
<evidence type="ECO:0000256" key="4">
    <source>
        <dbReference type="ARBA" id="ARBA00022692"/>
    </source>
</evidence>
<feature type="transmembrane region" description="Helical" evidence="8">
    <location>
        <begin position="65"/>
        <end position="94"/>
    </location>
</feature>
<dbReference type="WBParaSite" id="DME_0000700701-mRNA-1">
    <property type="protein sequence ID" value="DME_0000700701-mRNA-1"/>
    <property type="gene ID" value="DME_0000700701"/>
</dbReference>
<feature type="transmembrane region" description="Helical" evidence="8">
    <location>
        <begin position="899"/>
        <end position="926"/>
    </location>
</feature>
<feature type="transmembrane region" description="Helical" evidence="8">
    <location>
        <begin position="786"/>
        <end position="804"/>
    </location>
</feature>
<feature type="transmembrane region" description="Helical" evidence="8">
    <location>
        <begin position="336"/>
        <end position="358"/>
    </location>
</feature>
<organism evidence="11 13">
    <name type="scientific">Dracunculus medinensis</name>
    <name type="common">Guinea worm</name>
    <dbReference type="NCBI Taxonomy" id="318479"/>
    <lineage>
        <taxon>Eukaryota</taxon>
        <taxon>Metazoa</taxon>
        <taxon>Ecdysozoa</taxon>
        <taxon>Nematoda</taxon>
        <taxon>Chromadorea</taxon>
        <taxon>Rhabditida</taxon>
        <taxon>Spirurina</taxon>
        <taxon>Dracunculoidea</taxon>
        <taxon>Dracunculidae</taxon>
        <taxon>Dracunculus</taxon>
    </lineage>
</organism>
<dbReference type="GO" id="GO:0005886">
    <property type="term" value="C:plasma membrane"/>
    <property type="evidence" value="ECO:0007669"/>
    <property type="project" value="UniProtKB-SubCell"/>
</dbReference>
<dbReference type="SUPFAM" id="SSF82866">
    <property type="entry name" value="Multidrug efflux transporter AcrB transmembrane domain"/>
    <property type="match status" value="2"/>
</dbReference>
<evidence type="ECO:0000256" key="8">
    <source>
        <dbReference type="SAM" id="Phobius"/>
    </source>
</evidence>
<feature type="transmembrane region" description="Helical" evidence="8">
    <location>
        <begin position="759"/>
        <end position="779"/>
    </location>
</feature>
<evidence type="ECO:0000256" key="6">
    <source>
        <dbReference type="ARBA" id="ARBA00023136"/>
    </source>
</evidence>
<dbReference type="FunFam" id="1.20.1640.10:FF:000013">
    <property type="entry name" value="PaTched Related family"/>
    <property type="match status" value="1"/>
</dbReference>
<evidence type="ECO:0000256" key="7">
    <source>
        <dbReference type="ARBA" id="ARBA00023180"/>
    </source>
</evidence>
<evidence type="ECO:0000259" key="9">
    <source>
        <dbReference type="PROSITE" id="PS50156"/>
    </source>
</evidence>
<dbReference type="GO" id="GO:0006897">
    <property type="term" value="P:endocytosis"/>
    <property type="evidence" value="ECO:0007669"/>
    <property type="project" value="TreeGrafter"/>
</dbReference>
<keyword evidence="5 8" id="KW-1133">Transmembrane helix</keyword>
<evidence type="ECO:0000256" key="1">
    <source>
        <dbReference type="ARBA" id="ARBA00004651"/>
    </source>
</evidence>
<feature type="transmembrane region" description="Helical" evidence="8">
    <location>
        <begin position="398"/>
        <end position="421"/>
    </location>
</feature>
<dbReference type="Gene3D" id="1.20.1640.10">
    <property type="entry name" value="Multidrug efflux transporter AcrB transmembrane domain"/>
    <property type="match status" value="2"/>
</dbReference>
<reference evidence="13" key="1">
    <citation type="submission" date="2016-04" db="UniProtKB">
        <authorList>
            <consortium name="WormBaseParasite"/>
        </authorList>
    </citation>
    <scope>IDENTIFICATION</scope>
</reference>
<feature type="transmembrane region" description="Helical" evidence="8">
    <location>
        <begin position="367"/>
        <end position="392"/>
    </location>
</feature>
<accession>A0A0N4UHH4</accession>
<keyword evidence="7" id="KW-0325">Glycoprotein</keyword>
<keyword evidence="12" id="KW-1185">Reference proteome</keyword>
<keyword evidence="6 8" id="KW-0472">Membrane</keyword>
<evidence type="ECO:0000313" key="10">
    <source>
        <dbReference type="EMBL" id="VDN59833.1"/>
    </source>
</evidence>
<keyword evidence="4 8" id="KW-0812">Transmembrane</keyword>
<evidence type="ECO:0000256" key="3">
    <source>
        <dbReference type="ARBA" id="ARBA00022475"/>
    </source>
</evidence>
<dbReference type="GO" id="GO:0030659">
    <property type="term" value="C:cytoplasmic vesicle membrane"/>
    <property type="evidence" value="ECO:0007669"/>
    <property type="project" value="TreeGrafter"/>
</dbReference>
<proteinExistence type="inferred from homology"/>
<feature type="transmembrane region" description="Helical" evidence="8">
    <location>
        <begin position="810"/>
        <end position="832"/>
    </location>
</feature>
<dbReference type="OrthoDB" id="6510177at2759"/>
<dbReference type="InterPro" id="IPR003392">
    <property type="entry name" value="PTHD_SSD"/>
</dbReference>
<dbReference type="PANTHER" id="PTHR10796:SF90">
    <property type="entry name" value="SSD DOMAIN-CONTAINING PROTEIN"/>
    <property type="match status" value="1"/>
</dbReference>
<comment type="similarity">
    <text evidence="2">Belongs to the patched family.</text>
</comment>
<feature type="domain" description="SSD" evidence="9">
    <location>
        <begin position="365"/>
        <end position="495"/>
    </location>
</feature>
<feature type="transmembrane region" description="Helical" evidence="8">
    <location>
        <begin position="861"/>
        <end position="887"/>
    </location>
</feature>
<dbReference type="Pfam" id="PF02460">
    <property type="entry name" value="Patched"/>
    <property type="match status" value="1"/>
</dbReference>
<evidence type="ECO:0000256" key="5">
    <source>
        <dbReference type="ARBA" id="ARBA00022989"/>
    </source>
</evidence>
<keyword evidence="3" id="KW-1003">Cell membrane</keyword>
<feature type="transmembrane region" description="Helical" evidence="8">
    <location>
        <begin position="467"/>
        <end position="496"/>
    </location>
</feature>
<dbReference type="AlphaFoldDB" id="A0A0N4UHH4"/>
<dbReference type="Proteomes" id="UP000038040">
    <property type="component" value="Unplaced"/>
</dbReference>
<dbReference type="InterPro" id="IPR000731">
    <property type="entry name" value="SSD"/>
</dbReference>
<evidence type="ECO:0000313" key="12">
    <source>
        <dbReference type="Proteomes" id="UP000274756"/>
    </source>
</evidence>